<dbReference type="PANTHER" id="PTHR14969:SF13">
    <property type="entry name" value="AT30094P"/>
    <property type="match status" value="1"/>
</dbReference>
<feature type="domain" description="Phosphatidic acid phosphatase type 2/haloperoxidase" evidence="2">
    <location>
        <begin position="94"/>
        <end position="207"/>
    </location>
</feature>
<feature type="transmembrane region" description="Helical" evidence="1">
    <location>
        <begin position="191"/>
        <end position="209"/>
    </location>
</feature>
<reference evidence="3" key="1">
    <citation type="submission" date="2022-10" db="EMBL/GenBank/DDBJ databases">
        <title>Whole-Genome Sequencing of Brachybacterium huguangmaarense BRM-3, Isolated from Betula schmidtii.</title>
        <authorList>
            <person name="Haam D."/>
        </authorList>
    </citation>
    <scope>NUCLEOTIDE SEQUENCE</scope>
    <source>
        <strain evidence="3">BRM-3</strain>
    </source>
</reference>
<keyword evidence="1" id="KW-0812">Transmembrane</keyword>
<evidence type="ECO:0000313" key="4">
    <source>
        <dbReference type="Proteomes" id="UP001164305"/>
    </source>
</evidence>
<sequence>MPAPSARRLRAAPPLVALAVLVAVVVVGLVLAAHPRIGISEQEGMRALARVHAPALDALARGADRVFDTIGSAILMLALAAVAGLRGRSVAEAVRMLRCLGAPWLVYQGVKLLVARPRPAAVAAERGLVELPGTFSFPSGHTMCAALVMAGLVLLTGRGARRIVLVVLGAAVVLTVAWSRVYLGVHHPSDVLASMALAPALVAASTALVGRPRVSASRRARGAPQASRPR</sequence>
<dbReference type="RefSeq" id="WP_263593066.1">
    <property type="nucleotide sequence ID" value="NZ_CP107020.1"/>
</dbReference>
<feature type="transmembrane region" description="Helical" evidence="1">
    <location>
        <begin position="66"/>
        <end position="85"/>
    </location>
</feature>
<dbReference type="Pfam" id="PF01569">
    <property type="entry name" value="PAP2"/>
    <property type="match status" value="1"/>
</dbReference>
<evidence type="ECO:0000313" key="3">
    <source>
        <dbReference type="EMBL" id="UYG15852.1"/>
    </source>
</evidence>
<keyword evidence="1" id="KW-0472">Membrane</keyword>
<proteinExistence type="predicted"/>
<evidence type="ECO:0000256" key="1">
    <source>
        <dbReference type="SAM" id="Phobius"/>
    </source>
</evidence>
<organism evidence="3 4">
    <name type="scientific">Brachybacterium huguangmaarense</name>
    <dbReference type="NCBI Taxonomy" id="1652028"/>
    <lineage>
        <taxon>Bacteria</taxon>
        <taxon>Bacillati</taxon>
        <taxon>Actinomycetota</taxon>
        <taxon>Actinomycetes</taxon>
        <taxon>Micrococcales</taxon>
        <taxon>Dermabacteraceae</taxon>
        <taxon>Brachybacterium</taxon>
    </lineage>
</organism>
<keyword evidence="4" id="KW-1185">Reference proteome</keyword>
<feature type="transmembrane region" description="Helical" evidence="1">
    <location>
        <begin position="163"/>
        <end position="185"/>
    </location>
</feature>
<dbReference type="SUPFAM" id="SSF48317">
    <property type="entry name" value="Acid phosphatase/Vanadium-dependent haloperoxidase"/>
    <property type="match status" value="1"/>
</dbReference>
<dbReference type="Proteomes" id="UP001164305">
    <property type="component" value="Chromosome"/>
</dbReference>
<dbReference type="InterPro" id="IPR000326">
    <property type="entry name" value="PAP2/HPO"/>
</dbReference>
<dbReference type="Gene3D" id="1.20.144.10">
    <property type="entry name" value="Phosphatidic acid phosphatase type 2/haloperoxidase"/>
    <property type="match status" value="1"/>
</dbReference>
<dbReference type="EMBL" id="CP107020">
    <property type="protein sequence ID" value="UYG15852.1"/>
    <property type="molecule type" value="Genomic_DNA"/>
</dbReference>
<accession>A0ABY6FY71</accession>
<name>A0ABY6FY71_9MICO</name>
<keyword evidence="1" id="KW-1133">Transmembrane helix</keyword>
<dbReference type="PANTHER" id="PTHR14969">
    <property type="entry name" value="SPHINGOSINE-1-PHOSPHATE PHOSPHOHYDROLASE"/>
    <property type="match status" value="1"/>
</dbReference>
<evidence type="ECO:0000259" key="2">
    <source>
        <dbReference type="SMART" id="SM00014"/>
    </source>
</evidence>
<gene>
    <name evidence="3" type="ORF">BRM3_09370</name>
</gene>
<feature type="transmembrane region" description="Helical" evidence="1">
    <location>
        <begin position="135"/>
        <end position="156"/>
    </location>
</feature>
<dbReference type="SMART" id="SM00014">
    <property type="entry name" value="acidPPc"/>
    <property type="match status" value="1"/>
</dbReference>
<protein>
    <submittedName>
        <fullName evidence="3">Phosphatase PAP2 family protein</fullName>
    </submittedName>
</protein>
<dbReference type="InterPro" id="IPR036938">
    <property type="entry name" value="PAP2/HPO_sf"/>
</dbReference>